<accession>A0ABS9RYA0</accession>
<dbReference type="Proteomes" id="UP001202117">
    <property type="component" value="Unassembled WGS sequence"/>
</dbReference>
<proteinExistence type="predicted"/>
<protein>
    <recommendedName>
        <fullName evidence="3">Transposase</fullName>
    </recommendedName>
</protein>
<organism evidence="1 2">
    <name type="scientific">Halomonas flagellata</name>
    <dbReference type="NCBI Taxonomy" id="2920385"/>
    <lineage>
        <taxon>Bacteria</taxon>
        <taxon>Pseudomonadati</taxon>
        <taxon>Pseudomonadota</taxon>
        <taxon>Gammaproteobacteria</taxon>
        <taxon>Oceanospirillales</taxon>
        <taxon>Halomonadaceae</taxon>
        <taxon>Halomonas</taxon>
    </lineage>
</organism>
<dbReference type="EMBL" id="JAKVPY010000023">
    <property type="protein sequence ID" value="MCH4564779.1"/>
    <property type="molecule type" value="Genomic_DNA"/>
</dbReference>
<evidence type="ECO:0000313" key="2">
    <source>
        <dbReference type="Proteomes" id="UP001202117"/>
    </source>
</evidence>
<comment type="caution">
    <text evidence="1">The sequence shown here is derived from an EMBL/GenBank/DDBJ whole genome shotgun (WGS) entry which is preliminary data.</text>
</comment>
<evidence type="ECO:0008006" key="3">
    <source>
        <dbReference type="Google" id="ProtNLM"/>
    </source>
</evidence>
<name>A0ABS9RYA0_9GAMM</name>
<sequence>MDWVVKHPFHVIKNLYGYRNEGNFIAMIYLIGSPVGRMLDQAKST</sequence>
<keyword evidence="2" id="KW-1185">Reference proteome</keyword>
<gene>
    <name evidence="1" type="ORF">MKP05_16900</name>
</gene>
<reference evidence="1 2" key="1">
    <citation type="submission" date="2022-02" db="EMBL/GenBank/DDBJ databases">
        <title>Halomonas fukangensis sp. nov., a halophilic bacterium isolated from a bulk soil of Kalidium foliatum at Fukang.</title>
        <authorList>
            <person name="Huang Y."/>
        </authorList>
    </citation>
    <scope>NUCLEOTIDE SEQUENCE [LARGE SCALE GENOMIC DNA]</scope>
    <source>
        <strain evidence="1 2">EGI 63088</strain>
    </source>
</reference>
<dbReference type="RefSeq" id="WP_240569375.1">
    <property type="nucleotide sequence ID" value="NZ_JAKVPY010000023.1"/>
</dbReference>
<evidence type="ECO:0000313" key="1">
    <source>
        <dbReference type="EMBL" id="MCH4564779.1"/>
    </source>
</evidence>